<evidence type="ECO:0000313" key="8">
    <source>
        <dbReference type="EMBL" id="KAK9816739.1"/>
    </source>
</evidence>
<evidence type="ECO:0000256" key="3">
    <source>
        <dbReference type="ARBA" id="ARBA00022692"/>
    </source>
</evidence>
<evidence type="ECO:0008006" key="10">
    <source>
        <dbReference type="Google" id="ProtNLM"/>
    </source>
</evidence>
<dbReference type="AlphaFoldDB" id="A0AAW1Q8Q6"/>
<keyword evidence="9" id="KW-1185">Reference proteome</keyword>
<keyword evidence="4 7" id="KW-1133">Transmembrane helix</keyword>
<evidence type="ECO:0000256" key="7">
    <source>
        <dbReference type="SAM" id="Phobius"/>
    </source>
</evidence>
<feature type="compositionally biased region" description="Low complexity" evidence="6">
    <location>
        <begin position="386"/>
        <end position="398"/>
    </location>
</feature>
<dbReference type="PANTHER" id="PTHR31592:SF1">
    <property type="entry name" value="TRANSMEMBRANE PROTEIN 192"/>
    <property type="match status" value="1"/>
</dbReference>
<evidence type="ECO:0000256" key="6">
    <source>
        <dbReference type="SAM" id="MobiDB-lite"/>
    </source>
</evidence>
<protein>
    <recommendedName>
        <fullName evidence="10">Transmembrane protein 192</fullName>
    </recommendedName>
</protein>
<organism evidence="8 9">
    <name type="scientific">[Myrmecia] bisecta</name>
    <dbReference type="NCBI Taxonomy" id="41462"/>
    <lineage>
        <taxon>Eukaryota</taxon>
        <taxon>Viridiplantae</taxon>
        <taxon>Chlorophyta</taxon>
        <taxon>core chlorophytes</taxon>
        <taxon>Trebouxiophyceae</taxon>
        <taxon>Trebouxiales</taxon>
        <taxon>Trebouxiaceae</taxon>
        <taxon>Myrmecia</taxon>
    </lineage>
</organism>
<dbReference type="PANTHER" id="PTHR31592">
    <property type="entry name" value="TRANSMEMBRANE PROTEIN 192"/>
    <property type="match status" value="1"/>
</dbReference>
<name>A0AAW1Q8Q6_9CHLO</name>
<dbReference type="GO" id="GO:0005765">
    <property type="term" value="C:lysosomal membrane"/>
    <property type="evidence" value="ECO:0007669"/>
    <property type="project" value="TreeGrafter"/>
</dbReference>
<dbReference type="EMBL" id="JALJOR010000005">
    <property type="protein sequence ID" value="KAK9816739.1"/>
    <property type="molecule type" value="Genomic_DNA"/>
</dbReference>
<evidence type="ECO:0000256" key="5">
    <source>
        <dbReference type="ARBA" id="ARBA00023136"/>
    </source>
</evidence>
<feature type="compositionally biased region" description="Polar residues" evidence="6">
    <location>
        <begin position="460"/>
        <end position="472"/>
    </location>
</feature>
<feature type="region of interest" description="Disordered" evidence="6">
    <location>
        <begin position="381"/>
        <end position="401"/>
    </location>
</feature>
<feature type="transmembrane region" description="Helical" evidence="7">
    <location>
        <begin position="197"/>
        <end position="219"/>
    </location>
</feature>
<keyword evidence="5 7" id="KW-0472">Membrane</keyword>
<sequence length="498" mass="55691">MRTRRSLLKSLLLHRWSEELCTAGASSPLCLRLSRMHRQQHLPSHRVQLSEYDESLLLDRSYVHTPQIESSDVSEDQHLPAESFGPLRTGWAVWAYLACVVCYVVFLFVDPFYWESGEQEYAVKASAHVILLALSLLLASFLRYAHRRRQRLGYLRFYRRTSMLLNVPALAAATATAVLLLATLWPHAVLPSVSPLAMLRVVAIAECVVDAVFAALYVLRVVHHNLHEAVPDAQLALEGTLCTLPGGKARRQDVVVEQQGELIRYLQRQRDNLSREVLRLQLELDRHWEQADEEAGAPRVDVEHRLAQREQELRALGAEKEALLKENRATWLLLDERDAEIHRLQANRQQHVEENSRLRGTLEEWSHRNAKLEQRLIQLQAQQDEAAASTPQSAAAAQHSMPGHNALDFSARRSFTPRVSSGGQFGAGLFGGAPLSEREPSGNAYFSPAASAEAFMYTPRSDSGTPAGQSPPQRVFSAGPMQPGPQESPFAIAAQTPL</sequence>
<comment type="similarity">
    <text evidence="2">Belongs to the TMEM192 family.</text>
</comment>
<gene>
    <name evidence="8" type="ORF">WJX72_004435</name>
</gene>
<dbReference type="InterPro" id="IPR029399">
    <property type="entry name" value="TMEM192"/>
</dbReference>
<dbReference type="Proteomes" id="UP001489004">
    <property type="component" value="Unassembled WGS sequence"/>
</dbReference>
<feature type="transmembrane region" description="Helical" evidence="7">
    <location>
        <begin position="91"/>
        <end position="109"/>
    </location>
</feature>
<evidence type="ECO:0000256" key="2">
    <source>
        <dbReference type="ARBA" id="ARBA00006314"/>
    </source>
</evidence>
<evidence type="ECO:0000256" key="4">
    <source>
        <dbReference type="ARBA" id="ARBA00022989"/>
    </source>
</evidence>
<dbReference type="GO" id="GO:0005770">
    <property type="term" value="C:late endosome"/>
    <property type="evidence" value="ECO:0007669"/>
    <property type="project" value="TreeGrafter"/>
</dbReference>
<dbReference type="Pfam" id="PF14802">
    <property type="entry name" value="TMEM192"/>
    <property type="match status" value="1"/>
</dbReference>
<proteinExistence type="inferred from homology"/>
<feature type="transmembrane region" description="Helical" evidence="7">
    <location>
        <begin position="121"/>
        <end position="142"/>
    </location>
</feature>
<feature type="region of interest" description="Disordered" evidence="6">
    <location>
        <begin position="456"/>
        <end position="498"/>
    </location>
</feature>
<keyword evidence="3 7" id="KW-0812">Transmembrane</keyword>
<accession>A0AAW1Q8Q6</accession>
<evidence type="ECO:0000313" key="9">
    <source>
        <dbReference type="Proteomes" id="UP001489004"/>
    </source>
</evidence>
<comment type="caution">
    <text evidence="8">The sequence shown here is derived from an EMBL/GenBank/DDBJ whole genome shotgun (WGS) entry which is preliminary data.</text>
</comment>
<reference evidence="8 9" key="1">
    <citation type="journal article" date="2024" name="Nat. Commun.">
        <title>Phylogenomics reveals the evolutionary origins of lichenization in chlorophyte algae.</title>
        <authorList>
            <person name="Puginier C."/>
            <person name="Libourel C."/>
            <person name="Otte J."/>
            <person name="Skaloud P."/>
            <person name="Haon M."/>
            <person name="Grisel S."/>
            <person name="Petersen M."/>
            <person name="Berrin J.G."/>
            <person name="Delaux P.M."/>
            <person name="Dal Grande F."/>
            <person name="Keller J."/>
        </authorList>
    </citation>
    <scope>NUCLEOTIDE SEQUENCE [LARGE SCALE GENOMIC DNA]</scope>
    <source>
        <strain evidence="8 9">SAG 2043</strain>
    </source>
</reference>
<evidence type="ECO:0000256" key="1">
    <source>
        <dbReference type="ARBA" id="ARBA00004141"/>
    </source>
</evidence>
<feature type="transmembrane region" description="Helical" evidence="7">
    <location>
        <begin position="163"/>
        <end position="185"/>
    </location>
</feature>
<comment type="subcellular location">
    <subcellularLocation>
        <location evidence="1">Membrane</location>
        <topology evidence="1">Multi-pass membrane protein</topology>
    </subcellularLocation>
</comment>